<feature type="coiled-coil region" evidence="1">
    <location>
        <begin position="230"/>
        <end position="410"/>
    </location>
</feature>
<evidence type="ECO:0000256" key="2">
    <source>
        <dbReference type="SAM" id="MobiDB-lite"/>
    </source>
</evidence>
<feature type="coiled-coil region" evidence="1">
    <location>
        <begin position="461"/>
        <end position="488"/>
    </location>
</feature>
<feature type="compositionally biased region" description="Basic and acidic residues" evidence="2">
    <location>
        <begin position="504"/>
        <end position="531"/>
    </location>
</feature>
<protein>
    <submittedName>
        <fullName evidence="3">Uncharacterized protein</fullName>
    </submittedName>
</protein>
<keyword evidence="1" id="KW-0175">Coiled coil</keyword>
<reference evidence="3" key="1">
    <citation type="submission" date="2022-02" db="EMBL/GenBank/DDBJ databases">
        <authorList>
            <person name="Giguere J D."/>
        </authorList>
    </citation>
    <scope>NUCLEOTIDE SEQUENCE</scope>
    <source>
        <strain evidence="3">CCAP 1055/1</strain>
    </source>
</reference>
<evidence type="ECO:0000313" key="3">
    <source>
        <dbReference type="EMBL" id="CAG9277394.1"/>
    </source>
</evidence>
<accession>A0A8J9T566</accession>
<evidence type="ECO:0000256" key="1">
    <source>
        <dbReference type="SAM" id="Coils"/>
    </source>
</evidence>
<dbReference type="AlphaFoldDB" id="A0A8J9T566"/>
<feature type="coiled-coil region" evidence="1">
    <location>
        <begin position="82"/>
        <end position="154"/>
    </location>
</feature>
<gene>
    <name evidence="3" type="ORF">PTTT1_LOCUS3684</name>
</gene>
<name>A0A8J9T566_PHATR</name>
<dbReference type="Proteomes" id="UP000836788">
    <property type="component" value="Chromosome 1"/>
</dbReference>
<sequence length="545" mass="61657">MNTVVSTRMNTAFVYQEEDNVESPAPNPEVSRDPVIPTPSPPIKVMSRSEAIRARLREKEKRLSSLVRGSNEDGTGSFLCQMASVKDSLKKVEDEKSELENELERLRNSTGEDEFLKEKMAGIQEGFDKQVAKIQELQDEVNSKSSSIQHLRDELVGKLQKIVELEFDLETHDVHYTSYAAEQFKLGEDALAEIKNRERNVMQLGEDSTTSVGSMESKKTVSPRRAQKLISKLLADLDDLEARFKNEKLESSTKMQQLLLDNEDLRTKIQILEARTQESKDVDDSSETSSDFYADIDLVVSLRKRAETLEAKRVLYRKEMDRLQSELSESRKEANCAVQKANLELDRVSIENQTMKTRIETLESDLPRSDSGVRVYATVEKRIREAYTEMAKLESAVEIKDRQLGTLKKEVTSLRMKEISHGNVNGKAFTDFDSELLRSAHVSHGVAGDGDHDSAADSSYIAELQAQLQEAQQQLVKKDQELVIERAKAASTAAGLLARITELSNRRLPAEEKPPRQDKTTPETQEKDVSKPAKRGRGRAFRFYR</sequence>
<proteinExistence type="predicted"/>
<feature type="compositionally biased region" description="Basic residues" evidence="2">
    <location>
        <begin position="532"/>
        <end position="545"/>
    </location>
</feature>
<feature type="region of interest" description="Disordered" evidence="2">
    <location>
        <begin position="15"/>
        <end position="43"/>
    </location>
</feature>
<feature type="region of interest" description="Disordered" evidence="2">
    <location>
        <begin position="501"/>
        <end position="545"/>
    </location>
</feature>
<dbReference type="EMBL" id="OU594942">
    <property type="protein sequence ID" value="CAG9277394.1"/>
    <property type="molecule type" value="Genomic_DNA"/>
</dbReference>
<organism evidence="3">
    <name type="scientific">Phaeodactylum tricornutum</name>
    <name type="common">Diatom</name>
    <dbReference type="NCBI Taxonomy" id="2850"/>
    <lineage>
        <taxon>Eukaryota</taxon>
        <taxon>Sar</taxon>
        <taxon>Stramenopiles</taxon>
        <taxon>Ochrophyta</taxon>
        <taxon>Bacillariophyta</taxon>
        <taxon>Bacillariophyceae</taxon>
        <taxon>Bacillariophycidae</taxon>
        <taxon>Naviculales</taxon>
        <taxon>Phaeodactylaceae</taxon>
        <taxon>Phaeodactylum</taxon>
    </lineage>
</organism>